<dbReference type="PROSITE" id="PS50983">
    <property type="entry name" value="FE_B12_PBP"/>
    <property type="match status" value="1"/>
</dbReference>
<dbReference type="PRINTS" id="PR00032">
    <property type="entry name" value="HTHARAC"/>
</dbReference>
<protein>
    <submittedName>
        <fullName evidence="8">AraC-like DNA-binding protein/ABC-type Fe3+-hydroxamate transport system substrate-binding protein</fullName>
    </submittedName>
</protein>
<dbReference type="InterPro" id="IPR050204">
    <property type="entry name" value="AraC_XylS_family_regulators"/>
</dbReference>
<feature type="domain" description="HTH araC/xylS-type" evidence="6">
    <location>
        <begin position="178"/>
        <end position="276"/>
    </location>
</feature>
<dbReference type="SUPFAM" id="SSF51215">
    <property type="entry name" value="Regulatory protein AraC"/>
    <property type="match status" value="1"/>
</dbReference>
<dbReference type="EMBL" id="JACHXW010000013">
    <property type="protein sequence ID" value="MBB3153988.1"/>
    <property type="molecule type" value="Genomic_DNA"/>
</dbReference>
<dbReference type="Gene3D" id="1.10.10.60">
    <property type="entry name" value="Homeodomain-like"/>
    <property type="match status" value="2"/>
</dbReference>
<dbReference type="GO" id="GO:0003700">
    <property type="term" value="F:DNA-binding transcription factor activity"/>
    <property type="evidence" value="ECO:0007669"/>
    <property type="project" value="InterPro"/>
</dbReference>
<dbReference type="AlphaFoldDB" id="A0A7W5CA94"/>
<evidence type="ECO:0000256" key="5">
    <source>
        <dbReference type="ARBA" id="ARBA00023163"/>
    </source>
</evidence>
<dbReference type="Pfam" id="PF01497">
    <property type="entry name" value="Peripla_BP_2"/>
    <property type="match status" value="1"/>
</dbReference>
<accession>A0A7W5CA94</accession>
<dbReference type="InterPro" id="IPR018062">
    <property type="entry name" value="HTH_AraC-typ_CS"/>
</dbReference>
<keyword evidence="9" id="KW-1185">Reference proteome</keyword>
<sequence>MEEHNSELMITAPAAQYNLQTIRFIRNAKRNHQPVIPASFHTLLLVTRGRGSIHMKGEAPHSMGTGKCFLLRPEAAAALEPEGEGVSYYLLIFGVQTVKEGKEAKNLLPAKAELACTPFARVLELIEDMYGCTHVQEELRRFHCSVRFQELLLLLISQNQDHAAVNDKIGSVEWEGIDQSIRHIQQHYRNVLTVEELADLAGIDRWKYTRLFKEKTGLVPLQYLNGVRIEQAKRRLMRGEERLSDIAEHAGFTNEYYFNRRFKQMVGVSPGQFRRSHRDQPRVAAPFLEDFLVALDILPIVQYSHAKWGKQDYLALHHVPTFDELSEEFTALSAHNPDFIILRDRYQNSEYVQCRSVSPLCVLDEQSDNWRALLRMVGSYVGRSERAEEVIAGYEAKASEARTKLSSMSGETVAFLRISADFVHQYTDTGRGFATAVLYGDLGLCPHRIQKAEAVGNNARMTRLSLDELSMLTADHLFVTFDKWHSQADGEERALLQHPLWSALPAVRNNRVYEVDFMTWMNYGVISNSKKIDDILHALA</sequence>
<dbReference type="PANTHER" id="PTHR46796">
    <property type="entry name" value="HTH-TYPE TRANSCRIPTIONAL ACTIVATOR RHAS-RELATED"/>
    <property type="match status" value="1"/>
</dbReference>
<dbReference type="InterPro" id="IPR020449">
    <property type="entry name" value="Tscrpt_reg_AraC-type_HTH"/>
</dbReference>
<dbReference type="InterPro" id="IPR018060">
    <property type="entry name" value="HTH_AraC"/>
</dbReference>
<organism evidence="8 9">
    <name type="scientific">Paenibacillus endophyticus</name>
    <dbReference type="NCBI Taxonomy" id="1294268"/>
    <lineage>
        <taxon>Bacteria</taxon>
        <taxon>Bacillati</taxon>
        <taxon>Bacillota</taxon>
        <taxon>Bacilli</taxon>
        <taxon>Bacillales</taxon>
        <taxon>Paenibacillaceae</taxon>
        <taxon>Paenibacillus</taxon>
    </lineage>
</organism>
<comment type="caution">
    <text evidence="8">The sequence shown here is derived from an EMBL/GenBank/DDBJ whole genome shotgun (WGS) entry which is preliminary data.</text>
</comment>
<evidence type="ECO:0000256" key="4">
    <source>
        <dbReference type="ARBA" id="ARBA00023159"/>
    </source>
</evidence>
<gene>
    <name evidence="8" type="ORF">FHS16_004064</name>
</gene>
<dbReference type="InterPro" id="IPR009057">
    <property type="entry name" value="Homeodomain-like_sf"/>
</dbReference>
<dbReference type="SUPFAM" id="SSF53807">
    <property type="entry name" value="Helical backbone' metal receptor"/>
    <property type="match status" value="1"/>
</dbReference>
<evidence type="ECO:0000256" key="2">
    <source>
        <dbReference type="ARBA" id="ARBA00023015"/>
    </source>
</evidence>
<keyword evidence="5" id="KW-0804">Transcription</keyword>
<dbReference type="PROSITE" id="PS01124">
    <property type="entry name" value="HTH_ARAC_FAMILY_2"/>
    <property type="match status" value="1"/>
</dbReference>
<dbReference type="PROSITE" id="PS00041">
    <property type="entry name" value="HTH_ARAC_FAMILY_1"/>
    <property type="match status" value="1"/>
</dbReference>
<evidence type="ECO:0000313" key="9">
    <source>
        <dbReference type="Proteomes" id="UP000518605"/>
    </source>
</evidence>
<dbReference type="Proteomes" id="UP000518605">
    <property type="component" value="Unassembled WGS sequence"/>
</dbReference>
<keyword evidence="4" id="KW-0010">Activator</keyword>
<feature type="domain" description="Fe/B12 periplasmic-binding" evidence="7">
    <location>
        <begin position="280"/>
        <end position="540"/>
    </location>
</feature>
<dbReference type="SUPFAM" id="SSF46689">
    <property type="entry name" value="Homeodomain-like"/>
    <property type="match status" value="2"/>
</dbReference>
<proteinExistence type="predicted"/>
<evidence type="ECO:0000259" key="7">
    <source>
        <dbReference type="PROSITE" id="PS50983"/>
    </source>
</evidence>
<dbReference type="PANTHER" id="PTHR46796:SF13">
    <property type="entry name" value="HTH-TYPE TRANSCRIPTIONAL ACTIVATOR RHAS"/>
    <property type="match status" value="1"/>
</dbReference>
<dbReference type="InterPro" id="IPR037923">
    <property type="entry name" value="HTH-like"/>
</dbReference>
<dbReference type="RefSeq" id="WP_183566599.1">
    <property type="nucleotide sequence ID" value="NZ_CBCSLB010000013.1"/>
</dbReference>
<dbReference type="Pfam" id="PF12833">
    <property type="entry name" value="HTH_18"/>
    <property type="match status" value="1"/>
</dbReference>
<dbReference type="InterPro" id="IPR002491">
    <property type="entry name" value="ABC_transptr_periplasmic_BD"/>
</dbReference>
<keyword evidence="1" id="KW-0963">Cytoplasm</keyword>
<dbReference type="GO" id="GO:0043565">
    <property type="term" value="F:sequence-specific DNA binding"/>
    <property type="evidence" value="ECO:0007669"/>
    <property type="project" value="InterPro"/>
</dbReference>
<evidence type="ECO:0000259" key="6">
    <source>
        <dbReference type="PROSITE" id="PS01124"/>
    </source>
</evidence>
<evidence type="ECO:0000256" key="1">
    <source>
        <dbReference type="ARBA" id="ARBA00022490"/>
    </source>
</evidence>
<dbReference type="Gene3D" id="3.40.50.1980">
    <property type="entry name" value="Nitrogenase molybdenum iron protein domain"/>
    <property type="match status" value="2"/>
</dbReference>
<name>A0A7W5CA94_9BACL</name>
<evidence type="ECO:0000313" key="8">
    <source>
        <dbReference type="EMBL" id="MBB3153988.1"/>
    </source>
</evidence>
<keyword evidence="3 8" id="KW-0238">DNA-binding</keyword>
<evidence type="ECO:0000256" key="3">
    <source>
        <dbReference type="ARBA" id="ARBA00023125"/>
    </source>
</evidence>
<keyword evidence="2" id="KW-0805">Transcription regulation</keyword>
<dbReference type="SMART" id="SM00342">
    <property type="entry name" value="HTH_ARAC"/>
    <property type="match status" value="1"/>
</dbReference>
<reference evidence="8 9" key="1">
    <citation type="submission" date="2020-08" db="EMBL/GenBank/DDBJ databases">
        <title>Genomic Encyclopedia of Type Strains, Phase III (KMG-III): the genomes of soil and plant-associated and newly described type strains.</title>
        <authorList>
            <person name="Whitman W."/>
        </authorList>
    </citation>
    <scope>NUCLEOTIDE SEQUENCE [LARGE SCALE GENOMIC DNA]</scope>
    <source>
        <strain evidence="8 9">CECT 8234</strain>
    </source>
</reference>